<evidence type="ECO:0000313" key="2">
    <source>
        <dbReference type="EMBL" id="MFD1130412.1"/>
    </source>
</evidence>
<feature type="transmembrane region" description="Helical" evidence="1">
    <location>
        <begin position="209"/>
        <end position="229"/>
    </location>
</feature>
<proteinExistence type="predicted"/>
<feature type="transmembrane region" description="Helical" evidence="1">
    <location>
        <begin position="101"/>
        <end position="127"/>
    </location>
</feature>
<keyword evidence="1" id="KW-0812">Transmembrane</keyword>
<dbReference type="EMBL" id="JBHTKX010000003">
    <property type="protein sequence ID" value="MFD1130412.1"/>
    <property type="molecule type" value="Genomic_DNA"/>
</dbReference>
<keyword evidence="3" id="KW-1185">Reference proteome</keyword>
<comment type="caution">
    <text evidence="2">The sequence shown here is derived from an EMBL/GenBank/DDBJ whole genome shotgun (WGS) entry which is preliminary data.</text>
</comment>
<feature type="transmembrane region" description="Helical" evidence="1">
    <location>
        <begin position="168"/>
        <end position="189"/>
    </location>
</feature>
<sequence>MSTRVWKQAWWMTRKELGRDWSHWIWTLLFTAYAAIMCVASMHEAMKDKGYTLMGDNFFLIFVPFLGFFFSRRSFRYLQEDSYTQMLAYMRRIPVPADAILLNRIIQMLITFVINGTAFFSLIYVAALRGEEFGLSGVLAFAMMWIGYGLFINSIYIYWEFNVSGKRYFVQTMALMLFTLLVSLVAAMFDYNLIKITLQQSAAYGLLSPMMWGILLIAAASLTISFKLTRRRMLIRDLS</sequence>
<evidence type="ECO:0000256" key="1">
    <source>
        <dbReference type="SAM" id="Phobius"/>
    </source>
</evidence>
<dbReference type="RefSeq" id="WP_091159583.1">
    <property type="nucleotide sequence ID" value="NZ_JBHTKX010000003.1"/>
</dbReference>
<evidence type="ECO:0000313" key="3">
    <source>
        <dbReference type="Proteomes" id="UP001597169"/>
    </source>
</evidence>
<feature type="transmembrane region" description="Helical" evidence="1">
    <location>
        <begin position="21"/>
        <end position="42"/>
    </location>
</feature>
<gene>
    <name evidence="2" type="ORF">ACFQ3J_19885</name>
</gene>
<keyword evidence="1" id="KW-0472">Membrane</keyword>
<feature type="transmembrane region" description="Helical" evidence="1">
    <location>
        <begin position="133"/>
        <end position="156"/>
    </location>
</feature>
<organism evidence="2 3">
    <name type="scientific">Paenibacillus provencensis</name>
    <dbReference type="NCBI Taxonomy" id="441151"/>
    <lineage>
        <taxon>Bacteria</taxon>
        <taxon>Bacillati</taxon>
        <taxon>Bacillota</taxon>
        <taxon>Bacilli</taxon>
        <taxon>Bacillales</taxon>
        <taxon>Paenibacillaceae</taxon>
        <taxon>Paenibacillus</taxon>
    </lineage>
</organism>
<feature type="transmembrane region" description="Helical" evidence="1">
    <location>
        <begin position="54"/>
        <end position="71"/>
    </location>
</feature>
<evidence type="ECO:0008006" key="4">
    <source>
        <dbReference type="Google" id="ProtNLM"/>
    </source>
</evidence>
<name>A0ABW3Q0T2_9BACL</name>
<accession>A0ABW3Q0T2</accession>
<reference evidence="3" key="1">
    <citation type="journal article" date="2019" name="Int. J. Syst. Evol. Microbiol.">
        <title>The Global Catalogue of Microorganisms (GCM) 10K type strain sequencing project: providing services to taxonomists for standard genome sequencing and annotation.</title>
        <authorList>
            <consortium name="The Broad Institute Genomics Platform"/>
            <consortium name="The Broad Institute Genome Sequencing Center for Infectious Disease"/>
            <person name="Wu L."/>
            <person name="Ma J."/>
        </authorList>
    </citation>
    <scope>NUCLEOTIDE SEQUENCE [LARGE SCALE GENOMIC DNA]</scope>
    <source>
        <strain evidence="3">CCUG 53519</strain>
    </source>
</reference>
<dbReference type="Proteomes" id="UP001597169">
    <property type="component" value="Unassembled WGS sequence"/>
</dbReference>
<keyword evidence="1" id="KW-1133">Transmembrane helix</keyword>
<protein>
    <recommendedName>
        <fullName evidence="4">ABC-2 family transporter protein</fullName>
    </recommendedName>
</protein>